<feature type="active site" description="Nucleophile" evidence="9">
    <location>
        <position position="371"/>
    </location>
</feature>
<evidence type="ECO:0000313" key="11">
    <source>
        <dbReference type="EMBL" id="MFC4132569.1"/>
    </source>
</evidence>
<evidence type="ECO:0000256" key="2">
    <source>
        <dbReference type="ARBA" id="ARBA00010838"/>
    </source>
</evidence>
<proteinExistence type="inferred from homology"/>
<organism evidence="11 12">
    <name type="scientific">Hamadaea flava</name>
    <dbReference type="NCBI Taxonomy" id="1742688"/>
    <lineage>
        <taxon>Bacteria</taxon>
        <taxon>Bacillati</taxon>
        <taxon>Actinomycetota</taxon>
        <taxon>Actinomycetes</taxon>
        <taxon>Micromonosporales</taxon>
        <taxon>Micromonosporaceae</taxon>
        <taxon>Hamadaea</taxon>
    </lineage>
</organism>
<dbReference type="Pfam" id="PF00232">
    <property type="entry name" value="Glyco_hydro_1"/>
    <property type="match status" value="1"/>
</dbReference>
<dbReference type="PROSITE" id="PS00653">
    <property type="entry name" value="GLYCOSYL_HYDROL_F1_2"/>
    <property type="match status" value="1"/>
</dbReference>
<dbReference type="PRINTS" id="PR00131">
    <property type="entry name" value="GLHYDRLASE1"/>
</dbReference>
<evidence type="ECO:0000256" key="1">
    <source>
        <dbReference type="ARBA" id="ARBA00000448"/>
    </source>
</evidence>
<evidence type="ECO:0000256" key="4">
    <source>
        <dbReference type="ARBA" id="ARBA00022801"/>
    </source>
</evidence>
<protein>
    <recommendedName>
        <fullName evidence="3 10">Beta-glucosidase</fullName>
        <ecNumber evidence="3 10">3.2.1.21</ecNumber>
    </recommendedName>
</protein>
<dbReference type="Gene3D" id="3.20.20.80">
    <property type="entry name" value="Glycosidases"/>
    <property type="match status" value="1"/>
</dbReference>
<comment type="catalytic activity">
    <reaction evidence="1 10">
        <text>Hydrolysis of terminal, non-reducing beta-D-glucosyl residues with release of beta-D-glucose.</text>
        <dbReference type="EC" id="3.2.1.21"/>
    </reaction>
</comment>
<dbReference type="PANTHER" id="PTHR10353:SF36">
    <property type="entry name" value="LP05116P"/>
    <property type="match status" value="1"/>
</dbReference>
<comment type="similarity">
    <text evidence="2 10">Belongs to the glycosyl hydrolase 1 family.</text>
</comment>
<evidence type="ECO:0000256" key="8">
    <source>
        <dbReference type="ARBA" id="ARBA00023326"/>
    </source>
</evidence>
<evidence type="ECO:0000256" key="5">
    <source>
        <dbReference type="ARBA" id="ARBA00023001"/>
    </source>
</evidence>
<dbReference type="InterPro" id="IPR017853">
    <property type="entry name" value="GH"/>
</dbReference>
<keyword evidence="6" id="KW-0119">Carbohydrate metabolism</keyword>
<keyword evidence="4 10" id="KW-0378">Hydrolase</keyword>
<name>A0ABV8LS04_9ACTN</name>
<dbReference type="InterPro" id="IPR017736">
    <property type="entry name" value="Glyco_hydro_1_beta-glucosidase"/>
</dbReference>
<sequence>MNGERSPAAAAGPAEHFPAGFWWGAATAAYQIEGAVADDGRTPSIWDTFCARPGIVADGHTGERAAEHYHRYADDVALMAEIGLNAYRFSVSWPRVVADGTGPVTEAGLAFYDRLVDALCDRGIMPVATLYHWDLPQALEDRGGWLERDTASRFAEYAEVVANRLGDRVGLWCTLNEPWCSAFLGYGSGAHAPGRADGAAAFEAVHHLLLGHGLATQAIRAAAPGSRVSAALNQGAVRPVSGDPADLDAARRIDGLLNRIFADPILRCAYPLDVLGDTAGVTDWRFVRDDDLKVIGTPIDLLGVNYYQPDLVGAAAEPATGSWPFPSAERVAFHKPPGPVTAMDWTVDPSGLTEMLVRVTREYDIPIVVTENGAAYADDLVDGRVHDIERTSYLQAHVSALTEAMAAGVDLRGYFVWSLLDNFEWALGYGKRFGIVHVDYATQQRVLKDSARWYANLIAHHQAVTRPADDASAR</sequence>
<dbReference type="Proteomes" id="UP001595816">
    <property type="component" value="Unassembled WGS sequence"/>
</dbReference>
<dbReference type="InterPro" id="IPR018120">
    <property type="entry name" value="Glyco_hydro_1_AS"/>
</dbReference>
<dbReference type="RefSeq" id="WP_253753015.1">
    <property type="nucleotide sequence ID" value="NZ_JAMZDZ010000001.1"/>
</dbReference>
<dbReference type="InterPro" id="IPR033132">
    <property type="entry name" value="GH_1_N_CS"/>
</dbReference>
<keyword evidence="12" id="KW-1185">Reference proteome</keyword>
<dbReference type="GO" id="GO:0008422">
    <property type="term" value="F:beta-glucosidase activity"/>
    <property type="evidence" value="ECO:0007669"/>
    <property type="project" value="UniProtKB-EC"/>
</dbReference>
<evidence type="ECO:0000256" key="9">
    <source>
        <dbReference type="PROSITE-ProRule" id="PRU10055"/>
    </source>
</evidence>
<comment type="caution">
    <text evidence="11">The sequence shown here is derived from an EMBL/GenBank/DDBJ whole genome shotgun (WGS) entry which is preliminary data.</text>
</comment>
<dbReference type="EMBL" id="JBHSAY010000009">
    <property type="protein sequence ID" value="MFC4132569.1"/>
    <property type="molecule type" value="Genomic_DNA"/>
</dbReference>
<evidence type="ECO:0000256" key="6">
    <source>
        <dbReference type="ARBA" id="ARBA00023277"/>
    </source>
</evidence>
<gene>
    <name evidence="11" type="ORF">ACFOZ4_18320</name>
</gene>
<dbReference type="InterPro" id="IPR001360">
    <property type="entry name" value="Glyco_hydro_1"/>
</dbReference>
<dbReference type="PANTHER" id="PTHR10353">
    <property type="entry name" value="GLYCOSYL HYDROLASE"/>
    <property type="match status" value="1"/>
</dbReference>
<dbReference type="EC" id="3.2.1.21" evidence="3 10"/>
<evidence type="ECO:0000256" key="10">
    <source>
        <dbReference type="RuleBase" id="RU361175"/>
    </source>
</evidence>
<keyword evidence="5" id="KW-0136">Cellulose degradation</keyword>
<dbReference type="SUPFAM" id="SSF51445">
    <property type="entry name" value="(Trans)glycosidases"/>
    <property type="match status" value="1"/>
</dbReference>
<keyword evidence="7 10" id="KW-0326">Glycosidase</keyword>
<evidence type="ECO:0000256" key="3">
    <source>
        <dbReference type="ARBA" id="ARBA00012744"/>
    </source>
</evidence>
<accession>A0ABV8LS04</accession>
<keyword evidence="8" id="KW-0624">Polysaccharide degradation</keyword>
<dbReference type="PROSITE" id="PS00572">
    <property type="entry name" value="GLYCOSYL_HYDROL_F1_1"/>
    <property type="match status" value="1"/>
</dbReference>
<dbReference type="NCBIfam" id="TIGR03356">
    <property type="entry name" value="BGL"/>
    <property type="match status" value="1"/>
</dbReference>
<reference evidence="12" key="1">
    <citation type="journal article" date="2019" name="Int. J. Syst. Evol. Microbiol.">
        <title>The Global Catalogue of Microorganisms (GCM) 10K type strain sequencing project: providing services to taxonomists for standard genome sequencing and annotation.</title>
        <authorList>
            <consortium name="The Broad Institute Genomics Platform"/>
            <consortium name="The Broad Institute Genome Sequencing Center for Infectious Disease"/>
            <person name="Wu L."/>
            <person name="Ma J."/>
        </authorList>
    </citation>
    <scope>NUCLEOTIDE SEQUENCE [LARGE SCALE GENOMIC DNA]</scope>
    <source>
        <strain evidence="12">CGMCC 4.7289</strain>
    </source>
</reference>
<evidence type="ECO:0000256" key="7">
    <source>
        <dbReference type="ARBA" id="ARBA00023295"/>
    </source>
</evidence>
<evidence type="ECO:0000313" key="12">
    <source>
        <dbReference type="Proteomes" id="UP001595816"/>
    </source>
</evidence>